<dbReference type="InterPro" id="IPR013783">
    <property type="entry name" value="Ig-like_fold"/>
</dbReference>
<dbReference type="Proteomes" id="UP000586031">
    <property type="component" value="Unassembled WGS sequence"/>
</dbReference>
<feature type="region of interest" description="Disordered" evidence="1">
    <location>
        <begin position="45"/>
        <end position="69"/>
    </location>
</feature>
<sequence>MLKNDFNAKHTNKEGVRTLQRKIVLVLFVLVFSLTIAGAVSAADDATGGTTSMEPTLNNSTNNSQTLPDPKLYDENMNLVGSYLTIQEAYNNAAVGTNTHMYTIELEENGVFTLTDFTIAKNLRFTVANGGIATIQGSNDRLIYISPGYTVYFYNITFENGHASDGTTLHPDGYNGGAIYNEGTLYLTDCVLRNNQAGDGGAWDYGGIGGNGGAIYNTGTTTITDCEIYNNRAGEGSDGWAVLHSNGFNGGHGGAIYSTGTLTITGSEFYSNRAGHGGDGVILGDGGNGGNGGAIFNTAAMTITDCEIYNNLAGDAGAGGNQVIIGGTGGNGGNGGAIYNTGTTTITDSQINENTAGDGGSGADGSDGLLSNGYAGHNGGVGGSGGAIYNLNYLEINQTTINSNKAGNGGKGGDGGDGVDRSIVSSGGAGGNGGEGGTGGDGGAIYNTGSSTFILTDSDLSGNEAGNGGIGGSGGQGGDAKSSGINAGNSRAGGVGGEGGEGGDGGAIHNQGTTQTITNSNFTGNTAGNGGLGGDGGDGGAAATGRTGGAGGQGGNFGNGGNGGAIIHVSGSSTVQSNNFIGNFAGEAATSYENGGYANAGSGAQATRGDDGSDGTGGAFFASADDTELHFNRILDNGLPDVAGGNGVNIDATNNWWGTNFEGTNPFTAGRVSELVDADPWVILRLLVPSPIYNGIPVQFVGDLTQNSDGNPVGGNIPDDVQADFTATRGTIDTPQYTLDGQASTTYSPTSSGMATFTVTVDDQTVTVNQNVEPRAVLDFTKSVSDNHPNYGDMIHFIITVQNSGPDTATDVNVTDLLPAGLVYQSHTATAGSYDYTTGLWNIGSLTTSMGGVYLDITVLVNATGFFNNTATLIQSTYPQDEVNRSATLNVDPAAILTVTKTGLGPVNVGNMANYTITVTNNGPDTAYNLVAHDFFDIDPEVTIPILSELAPGASYTFGYGSLTNSTHAGRNIANSIYITFNEYPGQSNTATGYVFVKMAEIILTKTDNTTDHQANVGDLITFAITTHNNGPSNATNIVVTDVLPVGLDFVSASDGGTYDALSRTITWSAFDLNYGAPDVVRTFIAEVNAIMAGNATGITNTANATYTEYPFTANASGTAIYVPLTDLYINSFASKTNPYVGEIITLTFKVGNRGPDTAQNVVFTLPIPEGMEFVDVNVEQGTATYDPVTRTITWILGDVVVGDPTARVRVKVLSAGTFVFRPSITTDTYDPNMESNIQSVTINAQAVPGEVVNGQTVGMQSTGIPIAQLLLAVLMVLGGLFAAKRQ</sequence>
<dbReference type="Gene3D" id="2.60.40.1170">
    <property type="entry name" value="Mu homology domain, subdomain B"/>
    <property type="match status" value="2"/>
</dbReference>
<feature type="compositionally biased region" description="Gly residues" evidence="1">
    <location>
        <begin position="427"/>
        <end position="443"/>
    </location>
</feature>
<feature type="transmembrane region" description="Helical" evidence="2">
    <location>
        <begin position="1264"/>
        <end position="1284"/>
    </location>
</feature>
<dbReference type="InterPro" id="IPR001434">
    <property type="entry name" value="OmcB-like_DUF11"/>
</dbReference>
<dbReference type="EMBL" id="DUHE01000059">
    <property type="protein sequence ID" value="HII83613.1"/>
    <property type="molecule type" value="Genomic_DNA"/>
</dbReference>
<evidence type="ECO:0000256" key="1">
    <source>
        <dbReference type="SAM" id="MobiDB-lite"/>
    </source>
</evidence>
<feature type="domain" description="DUF11" evidence="3">
    <location>
        <begin position="779"/>
        <end position="888"/>
    </location>
</feature>
<dbReference type="Gene3D" id="2.60.40.740">
    <property type="match status" value="1"/>
</dbReference>
<feature type="domain" description="DUF11" evidence="3">
    <location>
        <begin position="897"/>
        <end position="936"/>
    </location>
</feature>
<keyword evidence="2" id="KW-0472">Membrane</keyword>
<dbReference type="SMART" id="SM00710">
    <property type="entry name" value="PbH1"/>
    <property type="match status" value="6"/>
</dbReference>
<feature type="region of interest" description="Disordered" evidence="1">
    <location>
        <begin position="457"/>
        <end position="547"/>
    </location>
</feature>
<evidence type="ECO:0000256" key="2">
    <source>
        <dbReference type="SAM" id="Phobius"/>
    </source>
</evidence>
<dbReference type="PANTHER" id="PTHR34819">
    <property type="entry name" value="LARGE CYSTEINE-RICH PERIPLASMIC PROTEIN OMCB"/>
    <property type="match status" value="1"/>
</dbReference>
<reference evidence="5" key="1">
    <citation type="journal article" date="2020" name="bioRxiv">
        <title>A rank-normalized archaeal taxonomy based on genome phylogeny resolves widespread incomplete and uneven classifications.</title>
        <authorList>
            <person name="Rinke C."/>
            <person name="Chuvochina M."/>
            <person name="Mussig A.J."/>
            <person name="Chaumeil P.-A."/>
            <person name="Waite D.W."/>
            <person name="Whitman W.B."/>
            <person name="Parks D.H."/>
            <person name="Hugenholtz P."/>
        </authorList>
    </citation>
    <scope>NUCLEOTIDE SEQUENCE [LARGE SCALE GENOMIC DNA]</scope>
</reference>
<dbReference type="PANTHER" id="PTHR34819:SF3">
    <property type="entry name" value="CELL SURFACE PROTEIN"/>
    <property type="match status" value="1"/>
</dbReference>
<dbReference type="SUPFAM" id="SSF49447">
    <property type="entry name" value="Second domain of Mu2 adaptin subunit (ap50) of ap2 adaptor"/>
    <property type="match status" value="1"/>
</dbReference>
<dbReference type="Gene3D" id="2.60.40.10">
    <property type="entry name" value="Immunoglobulins"/>
    <property type="match status" value="1"/>
</dbReference>
<feature type="compositionally biased region" description="Gly residues" evidence="1">
    <location>
        <begin position="465"/>
        <end position="478"/>
    </location>
</feature>
<evidence type="ECO:0000313" key="4">
    <source>
        <dbReference type="EMBL" id="HII83613.1"/>
    </source>
</evidence>
<comment type="caution">
    <text evidence="4">The sequence shown here is derived from an EMBL/GenBank/DDBJ whole genome shotgun (WGS) entry which is preliminary data.</text>
</comment>
<feature type="compositionally biased region" description="Gly residues" evidence="1">
    <location>
        <begin position="407"/>
        <end position="416"/>
    </location>
</feature>
<feature type="domain" description="DUF11" evidence="3">
    <location>
        <begin position="1127"/>
        <end position="1243"/>
    </location>
</feature>
<feature type="compositionally biased region" description="Low complexity" evidence="1">
    <location>
        <begin position="56"/>
        <end position="67"/>
    </location>
</feature>
<dbReference type="InterPro" id="IPR047589">
    <property type="entry name" value="DUF11_rpt"/>
</dbReference>
<keyword evidence="2" id="KW-0812">Transmembrane</keyword>
<dbReference type="Pfam" id="PF01345">
    <property type="entry name" value="DUF11"/>
    <property type="match status" value="4"/>
</dbReference>
<evidence type="ECO:0000313" key="5">
    <source>
        <dbReference type="Proteomes" id="UP000586031"/>
    </source>
</evidence>
<protein>
    <submittedName>
        <fullName evidence="4">DUF11 domain-containing protein</fullName>
    </submittedName>
</protein>
<dbReference type="InterPro" id="IPR011050">
    <property type="entry name" value="Pectin_lyase_fold/virulence"/>
</dbReference>
<dbReference type="NCBIfam" id="TIGR01451">
    <property type="entry name" value="B_ant_repeat"/>
    <property type="match status" value="4"/>
</dbReference>
<dbReference type="InterPro" id="IPR006626">
    <property type="entry name" value="PbH1"/>
</dbReference>
<feature type="compositionally biased region" description="Polar residues" evidence="1">
    <location>
        <begin position="510"/>
        <end position="520"/>
    </location>
</feature>
<organism evidence="4 5">
    <name type="scientific">Methanobacterium subterraneum</name>
    <dbReference type="NCBI Taxonomy" id="59277"/>
    <lineage>
        <taxon>Archaea</taxon>
        <taxon>Methanobacteriati</taxon>
        <taxon>Methanobacteriota</taxon>
        <taxon>Methanomada group</taxon>
        <taxon>Methanobacteria</taxon>
        <taxon>Methanobacteriales</taxon>
        <taxon>Methanobacteriaceae</taxon>
        <taxon>Methanobacterium</taxon>
    </lineage>
</organism>
<dbReference type="InterPro" id="IPR051172">
    <property type="entry name" value="Chlamydia_OmcB"/>
</dbReference>
<evidence type="ECO:0000259" key="3">
    <source>
        <dbReference type="Pfam" id="PF01345"/>
    </source>
</evidence>
<feature type="domain" description="DUF11" evidence="3">
    <location>
        <begin position="1004"/>
        <end position="1109"/>
    </location>
</feature>
<feature type="compositionally biased region" description="Gly residues" evidence="1">
    <location>
        <begin position="491"/>
        <end position="506"/>
    </location>
</feature>
<name>A0A7J4TJC3_9EURY</name>
<feature type="compositionally biased region" description="Gly residues" evidence="1">
    <location>
        <begin position="527"/>
        <end position="547"/>
    </location>
</feature>
<dbReference type="InterPro" id="IPR036168">
    <property type="entry name" value="AP2_Mu_C_sf"/>
</dbReference>
<gene>
    <name evidence="4" type="ORF">HA271_01960</name>
</gene>
<dbReference type="SUPFAM" id="SSF51126">
    <property type="entry name" value="Pectin lyase-like"/>
    <property type="match status" value="1"/>
</dbReference>
<accession>A0A7J4TJC3</accession>
<feature type="region of interest" description="Disordered" evidence="1">
    <location>
        <begin position="403"/>
        <end position="444"/>
    </location>
</feature>
<keyword evidence="2" id="KW-1133">Transmembrane helix</keyword>
<proteinExistence type="predicted"/>